<feature type="transmembrane region" description="Helical" evidence="1">
    <location>
        <begin position="100"/>
        <end position="123"/>
    </location>
</feature>
<organism evidence="2 3">
    <name type="scientific">Tulasnella calospora MUT 4182</name>
    <dbReference type="NCBI Taxonomy" id="1051891"/>
    <lineage>
        <taxon>Eukaryota</taxon>
        <taxon>Fungi</taxon>
        <taxon>Dikarya</taxon>
        <taxon>Basidiomycota</taxon>
        <taxon>Agaricomycotina</taxon>
        <taxon>Agaricomycetes</taxon>
        <taxon>Cantharellales</taxon>
        <taxon>Tulasnellaceae</taxon>
        <taxon>Tulasnella</taxon>
    </lineage>
</organism>
<feature type="transmembrane region" description="Helical" evidence="1">
    <location>
        <begin position="129"/>
        <end position="149"/>
    </location>
</feature>
<dbReference type="OrthoDB" id="3187264at2759"/>
<keyword evidence="1" id="KW-1133">Transmembrane helix</keyword>
<dbReference type="AlphaFoldDB" id="A0A0C3QXC6"/>
<evidence type="ECO:0000313" key="3">
    <source>
        <dbReference type="Proteomes" id="UP000054248"/>
    </source>
</evidence>
<dbReference type="HOGENOM" id="CLU_122015_0_0_1"/>
<protein>
    <submittedName>
        <fullName evidence="2">Uncharacterized protein</fullName>
    </submittedName>
</protein>
<evidence type="ECO:0000313" key="2">
    <source>
        <dbReference type="EMBL" id="KIO34721.1"/>
    </source>
</evidence>
<dbReference type="Proteomes" id="UP000054248">
    <property type="component" value="Unassembled WGS sequence"/>
</dbReference>
<dbReference type="Pfam" id="PF20479">
    <property type="entry name" value="TMEM128"/>
    <property type="match status" value="1"/>
</dbReference>
<proteinExistence type="predicted"/>
<dbReference type="EMBL" id="KN822942">
    <property type="protein sequence ID" value="KIO34721.1"/>
    <property type="molecule type" value="Genomic_DNA"/>
</dbReference>
<keyword evidence="1" id="KW-0472">Membrane</keyword>
<accession>A0A0C3QXC6</accession>
<evidence type="ECO:0000256" key="1">
    <source>
        <dbReference type="SAM" id="Phobius"/>
    </source>
</evidence>
<reference evidence="2 3" key="1">
    <citation type="submission" date="2014-04" db="EMBL/GenBank/DDBJ databases">
        <authorList>
            <consortium name="DOE Joint Genome Institute"/>
            <person name="Kuo A."/>
            <person name="Girlanda M."/>
            <person name="Perotto S."/>
            <person name="Kohler A."/>
            <person name="Nagy L.G."/>
            <person name="Floudas D."/>
            <person name="Copeland A."/>
            <person name="Barry K.W."/>
            <person name="Cichocki N."/>
            <person name="Veneault-Fourrey C."/>
            <person name="LaButti K."/>
            <person name="Lindquist E.A."/>
            <person name="Lipzen A."/>
            <person name="Lundell T."/>
            <person name="Morin E."/>
            <person name="Murat C."/>
            <person name="Sun H."/>
            <person name="Tunlid A."/>
            <person name="Henrissat B."/>
            <person name="Grigoriev I.V."/>
            <person name="Hibbett D.S."/>
            <person name="Martin F."/>
            <person name="Nordberg H.P."/>
            <person name="Cantor M.N."/>
            <person name="Hua S.X."/>
        </authorList>
    </citation>
    <scope>NUCLEOTIDE SEQUENCE [LARGE SCALE GENOMIC DNA]</scope>
    <source>
        <strain evidence="2 3">MUT 4182</strain>
    </source>
</reference>
<reference evidence="3" key="2">
    <citation type="submission" date="2015-01" db="EMBL/GenBank/DDBJ databases">
        <title>Evolutionary Origins and Diversification of the Mycorrhizal Mutualists.</title>
        <authorList>
            <consortium name="DOE Joint Genome Institute"/>
            <consortium name="Mycorrhizal Genomics Consortium"/>
            <person name="Kohler A."/>
            <person name="Kuo A."/>
            <person name="Nagy L.G."/>
            <person name="Floudas D."/>
            <person name="Copeland A."/>
            <person name="Barry K.W."/>
            <person name="Cichocki N."/>
            <person name="Veneault-Fourrey C."/>
            <person name="LaButti K."/>
            <person name="Lindquist E.A."/>
            <person name="Lipzen A."/>
            <person name="Lundell T."/>
            <person name="Morin E."/>
            <person name="Murat C."/>
            <person name="Riley R."/>
            <person name="Ohm R."/>
            <person name="Sun H."/>
            <person name="Tunlid A."/>
            <person name="Henrissat B."/>
            <person name="Grigoriev I.V."/>
            <person name="Hibbett D.S."/>
            <person name="Martin F."/>
        </authorList>
    </citation>
    <scope>NUCLEOTIDE SEQUENCE [LARGE SCALE GENOMIC DNA]</scope>
    <source>
        <strain evidence="3">MUT 4182</strain>
    </source>
</reference>
<keyword evidence="3" id="KW-1185">Reference proteome</keyword>
<dbReference type="InterPro" id="IPR033579">
    <property type="entry name" value="TMEM128"/>
</dbReference>
<sequence length="164" mass="17391">MAPSTASSSSATDSPSLASKALNQAKYVVTGGALVYYLSIGEEFTDILHTSGLPSIIALASLAATLVTISIFFYLLVYLPRFKGINPDYHNWRLSRDLSSVVPILTGTIVSGWSLLAISLATWSRLNVLQSLAGALGSYALMFGLMGMIPTPARVGSSKSHRAH</sequence>
<name>A0A0C3QXC6_9AGAM</name>
<gene>
    <name evidence="2" type="ORF">M407DRAFT_240538</name>
</gene>
<keyword evidence="1" id="KW-0812">Transmembrane</keyword>
<feature type="transmembrane region" description="Helical" evidence="1">
    <location>
        <begin position="56"/>
        <end position="79"/>
    </location>
</feature>